<evidence type="ECO:0000256" key="5">
    <source>
        <dbReference type="ARBA" id="ARBA00022827"/>
    </source>
</evidence>
<sequence>MLQPITFPSNYPTPCKSAVFEQQAEAIGFHDEFYRPPLTTTFRAGINQAGVHMLESTGSGNECTGVNDGSKNSVLVTYLSDAWARGAELFCEIDVRYIKKKDRGKGYIIFYEISNGKSHKVTKWVSARELVFLGAGALGTTEVLLRSQRYGLCTSPLLGHRLTGNGDMLAFAYNCDREIGSIGHESSESMDARSCGPTITSCIDMRGPKNAKNVRDGYVIQDGAVPEALGPVIQGLIETQTTTLPSRSFNHGRKLLDRLRSWILGPYAKDGSVRRTLVFLTMSHDEKEGAMTLANDTAYLQWSGIGNKTRSANIDSVLLEMTENLGGKLVKAPCITVHPLGGAVMSNDETGLGGVVDHRGQVFAGKGDTVHEGIFCVDGSVIPTSLGVNPCATITALAERSCDLIMKERGWTADESSNGILNLPKKQPIQKPGEIQPPGGIKDLMEGVQFVEVMSGHVHLGSKIPDFEAAERMSKVASSSARVTLTVDARRVSEDSYQGMPQGTFACGAISQDPLLVTGGTVEFFTPDKRVADAVNLVYKLDLLSTDGARYGFHGYKRLDSTAAFSVSKTWGATTTLLTTITGPDGSLVGRGILHLSLYDFFSELWSLRSHLAISAVSDFQAQARFLGFFARNIASYMFSPFRQLRYPSPPDDISGYYEKPKPVVSTLTAEDGVEFPIKLWHPPSSTPQKSTPIVLIPGSSVDEQIFSLPTISTNTIDYFTSLGHRCYVPVLRFGKGREARRGDTAYDARLDVRAAIQHIREREQGRKIYVIAHCLGSIATGIALLTGDVEASWIKGMTCSQVFINLIFSPDNDFKARHPLLIKTYKVGLSILSLSRSRSKAYKDKRRY</sequence>
<dbReference type="EC" id="5.3.3.1" evidence="11"/>
<dbReference type="InterPro" id="IPR000172">
    <property type="entry name" value="GMC_OxRdtase_N"/>
</dbReference>
<keyword evidence="3" id="KW-0153">Cholesterol metabolism</keyword>
<keyword evidence="9" id="KW-0753">Steroid metabolism</keyword>
<reference evidence="19" key="1">
    <citation type="submission" date="2018-05" db="EMBL/GenBank/DDBJ databases">
        <title>Draft genome sequence of Stemphylium lycopersici strain CIDEFI 213.</title>
        <authorList>
            <person name="Medina R."/>
            <person name="Franco M.E.E."/>
            <person name="Lucentini C.G."/>
            <person name="Saparrat M.C.N."/>
            <person name="Balatti P.A."/>
        </authorList>
    </citation>
    <scope>NUCLEOTIDE SEQUENCE [LARGE SCALE GENOMIC DNA]</scope>
    <source>
        <strain evidence="19">CIDEFI 213</strain>
    </source>
</reference>
<evidence type="ECO:0000256" key="3">
    <source>
        <dbReference type="ARBA" id="ARBA00022548"/>
    </source>
</evidence>
<organism evidence="18 19">
    <name type="scientific">Stemphylium lycopersici</name>
    <name type="common">Tomato gray leaf spot disease fungus</name>
    <name type="synonym">Thyrospora lycopersici</name>
    <dbReference type="NCBI Taxonomy" id="183478"/>
    <lineage>
        <taxon>Eukaryota</taxon>
        <taxon>Fungi</taxon>
        <taxon>Dikarya</taxon>
        <taxon>Ascomycota</taxon>
        <taxon>Pezizomycotina</taxon>
        <taxon>Dothideomycetes</taxon>
        <taxon>Pleosporomycetidae</taxon>
        <taxon>Pleosporales</taxon>
        <taxon>Pleosporineae</taxon>
        <taxon>Pleosporaceae</taxon>
        <taxon>Stemphylium</taxon>
    </lineage>
</organism>
<proteinExistence type="inferred from homology"/>
<dbReference type="SUPFAM" id="SSF53474">
    <property type="entry name" value="alpha/beta-Hydrolases"/>
    <property type="match status" value="1"/>
</dbReference>
<dbReference type="Pfam" id="PF05199">
    <property type="entry name" value="GMC_oxred_C"/>
    <property type="match status" value="1"/>
</dbReference>
<dbReference type="GO" id="GO:0050660">
    <property type="term" value="F:flavin adenine dinucleotide binding"/>
    <property type="evidence" value="ECO:0007669"/>
    <property type="project" value="InterPro"/>
</dbReference>
<evidence type="ECO:0000256" key="2">
    <source>
        <dbReference type="ARBA" id="ARBA00010790"/>
    </source>
</evidence>
<evidence type="ECO:0000256" key="9">
    <source>
        <dbReference type="ARBA" id="ARBA00023221"/>
    </source>
</evidence>
<comment type="caution">
    <text evidence="18">The sequence shown here is derived from an EMBL/GenBank/DDBJ whole genome shotgun (WGS) entry which is preliminary data.</text>
</comment>
<evidence type="ECO:0000256" key="15">
    <source>
        <dbReference type="ARBA" id="ARBA00049778"/>
    </source>
</evidence>
<accession>A0A364N1F3</accession>
<feature type="domain" description="Glucose-methanol-choline oxidoreductase N-terminal" evidence="16">
    <location>
        <begin position="36"/>
        <end position="147"/>
    </location>
</feature>
<dbReference type="EMBL" id="QGDH01000077">
    <property type="protein sequence ID" value="RAR09228.1"/>
    <property type="molecule type" value="Genomic_DNA"/>
</dbReference>
<evidence type="ECO:0000256" key="13">
    <source>
        <dbReference type="ARBA" id="ARBA00049723"/>
    </source>
</evidence>
<protein>
    <recommendedName>
        <fullName evidence="14">Cholesterol oxidase</fullName>
        <ecNumber evidence="13">1.1.3.6</ecNumber>
        <ecNumber evidence="11">5.3.3.1</ecNumber>
    </recommendedName>
    <alternativeName>
        <fullName evidence="15">Cholesterol isomerase</fullName>
    </alternativeName>
</protein>
<evidence type="ECO:0000256" key="12">
    <source>
        <dbReference type="ARBA" id="ARBA00049645"/>
    </source>
</evidence>
<keyword evidence="7" id="KW-0443">Lipid metabolism</keyword>
<dbReference type="SUPFAM" id="SSF51905">
    <property type="entry name" value="FAD/NAD(P)-binding domain"/>
    <property type="match status" value="1"/>
</dbReference>
<dbReference type="GO" id="GO:0004769">
    <property type="term" value="F:steroid Delta-isomerase activity"/>
    <property type="evidence" value="ECO:0007669"/>
    <property type="project" value="UniProtKB-EC"/>
</dbReference>
<evidence type="ECO:0000256" key="11">
    <source>
        <dbReference type="ARBA" id="ARBA00038856"/>
    </source>
</evidence>
<comment type="cofactor">
    <cofactor evidence="1">
        <name>FAD</name>
        <dbReference type="ChEBI" id="CHEBI:57692"/>
    </cofactor>
</comment>
<dbReference type="InterPro" id="IPR029058">
    <property type="entry name" value="AB_hydrolase_fold"/>
</dbReference>
<evidence type="ECO:0000256" key="10">
    <source>
        <dbReference type="ARBA" id="ARBA00023235"/>
    </source>
</evidence>
<dbReference type="InterPro" id="IPR052542">
    <property type="entry name" value="Cholesterol_Oxidase"/>
</dbReference>
<keyword evidence="6" id="KW-0560">Oxidoreductase</keyword>
<evidence type="ECO:0000259" key="16">
    <source>
        <dbReference type="Pfam" id="PF00732"/>
    </source>
</evidence>
<evidence type="ECO:0000259" key="17">
    <source>
        <dbReference type="Pfam" id="PF05199"/>
    </source>
</evidence>
<dbReference type="Gene3D" id="3.40.50.1820">
    <property type="entry name" value="alpha/beta hydrolase"/>
    <property type="match status" value="1"/>
</dbReference>
<dbReference type="InterPro" id="IPR007867">
    <property type="entry name" value="GMC_OxRtase_C"/>
</dbReference>
<dbReference type="Pfam" id="PF00732">
    <property type="entry name" value="GMC_oxred_N"/>
    <property type="match status" value="1"/>
</dbReference>
<dbReference type="InterPro" id="IPR036188">
    <property type="entry name" value="FAD/NAD-bd_sf"/>
</dbReference>
<dbReference type="GO" id="GO:0008203">
    <property type="term" value="P:cholesterol metabolic process"/>
    <property type="evidence" value="ECO:0007669"/>
    <property type="project" value="UniProtKB-KW"/>
</dbReference>
<evidence type="ECO:0000256" key="7">
    <source>
        <dbReference type="ARBA" id="ARBA00023098"/>
    </source>
</evidence>
<comment type="pathway">
    <text evidence="12">Steroid metabolism; cholesterol degradation.</text>
</comment>
<dbReference type="Gene3D" id="3.50.50.60">
    <property type="entry name" value="FAD/NAD(P)-binding domain"/>
    <property type="match status" value="2"/>
</dbReference>
<name>A0A364N1F3_STELY</name>
<evidence type="ECO:0000256" key="1">
    <source>
        <dbReference type="ARBA" id="ARBA00001974"/>
    </source>
</evidence>
<dbReference type="PANTHER" id="PTHR47470:SF1">
    <property type="entry name" value="FAD-DEPENDENT OXIDOREDUCTASE 2 FAD BINDING DOMAIN-CONTAINING PROTEIN"/>
    <property type="match status" value="1"/>
</dbReference>
<feature type="domain" description="Glucose-methanol-choline oxidoreductase C-terminal" evidence="17">
    <location>
        <begin position="336"/>
        <end position="398"/>
    </location>
</feature>
<evidence type="ECO:0000256" key="14">
    <source>
        <dbReference type="ARBA" id="ARBA00049744"/>
    </source>
</evidence>
<keyword evidence="5" id="KW-0274">FAD</keyword>
<dbReference type="AlphaFoldDB" id="A0A364N1F3"/>
<comment type="similarity">
    <text evidence="2">Belongs to the GMC oxidoreductase family.</text>
</comment>
<evidence type="ECO:0000313" key="19">
    <source>
        <dbReference type="Proteomes" id="UP000249619"/>
    </source>
</evidence>
<keyword evidence="8" id="KW-1207">Sterol metabolism</keyword>
<evidence type="ECO:0000256" key="4">
    <source>
        <dbReference type="ARBA" id="ARBA00022630"/>
    </source>
</evidence>
<dbReference type="GO" id="GO:0016995">
    <property type="term" value="F:cholesterol oxidase activity"/>
    <property type="evidence" value="ECO:0007669"/>
    <property type="project" value="UniProtKB-EC"/>
</dbReference>
<dbReference type="PANTHER" id="PTHR47470">
    <property type="entry name" value="CHOLESTEROL OXIDASE"/>
    <property type="match status" value="1"/>
</dbReference>
<keyword evidence="4" id="KW-0285">Flavoprotein</keyword>
<evidence type="ECO:0000313" key="18">
    <source>
        <dbReference type="EMBL" id="RAR09228.1"/>
    </source>
</evidence>
<keyword evidence="19" id="KW-1185">Reference proteome</keyword>
<dbReference type="STRING" id="183478.A0A364N1F3"/>
<dbReference type="Proteomes" id="UP000249619">
    <property type="component" value="Unassembled WGS sequence"/>
</dbReference>
<gene>
    <name evidence="18" type="ORF">DDE83_005599</name>
</gene>
<keyword evidence="10" id="KW-0413">Isomerase</keyword>
<evidence type="ECO:0000256" key="8">
    <source>
        <dbReference type="ARBA" id="ARBA00023166"/>
    </source>
</evidence>
<dbReference type="EC" id="1.1.3.6" evidence="13"/>
<evidence type="ECO:0000256" key="6">
    <source>
        <dbReference type="ARBA" id="ARBA00023002"/>
    </source>
</evidence>